<feature type="transmembrane region" description="Helical" evidence="3">
    <location>
        <begin position="264"/>
        <end position="282"/>
    </location>
</feature>
<feature type="transmembrane region" description="Helical" evidence="3">
    <location>
        <begin position="393"/>
        <end position="411"/>
    </location>
</feature>
<name>A0A239KWK0_9FIRM</name>
<keyword evidence="5" id="KW-1185">Reference proteome</keyword>
<feature type="transmembrane region" description="Helical" evidence="3">
    <location>
        <begin position="294"/>
        <end position="316"/>
    </location>
</feature>
<reference evidence="4 5" key="1">
    <citation type="submission" date="2017-06" db="EMBL/GenBank/DDBJ databases">
        <authorList>
            <person name="Kim H.J."/>
            <person name="Triplett B.A."/>
        </authorList>
    </citation>
    <scope>NUCLEOTIDE SEQUENCE [LARGE SCALE GENOMIC DNA]</scope>
    <source>
        <strain evidence="4 5">SCA</strain>
    </source>
</reference>
<gene>
    <name evidence="4" type="ORF">SAMN05446037_10564</name>
</gene>
<evidence type="ECO:0000256" key="3">
    <source>
        <dbReference type="SAM" id="Phobius"/>
    </source>
</evidence>
<dbReference type="PIRSF" id="PIRSF005690">
    <property type="entry name" value="GerBA"/>
    <property type="match status" value="1"/>
</dbReference>
<evidence type="ECO:0000256" key="2">
    <source>
        <dbReference type="ARBA" id="ARBA00023136"/>
    </source>
</evidence>
<dbReference type="GO" id="GO:0016020">
    <property type="term" value="C:membrane"/>
    <property type="evidence" value="ECO:0007669"/>
    <property type="project" value="InterPro"/>
</dbReference>
<keyword evidence="3" id="KW-0812">Transmembrane</keyword>
<accession>A0A239KWK0</accession>
<dbReference type="InterPro" id="IPR050768">
    <property type="entry name" value="UPF0353/GerABKA_families"/>
</dbReference>
<feature type="transmembrane region" description="Helical" evidence="3">
    <location>
        <begin position="423"/>
        <end position="449"/>
    </location>
</feature>
<dbReference type="InterPro" id="IPR004995">
    <property type="entry name" value="Spore_Ger"/>
</dbReference>
<dbReference type="OrthoDB" id="9772630at2"/>
<organism evidence="4 5">
    <name type="scientific">Anaerovirgula multivorans</name>
    <dbReference type="NCBI Taxonomy" id="312168"/>
    <lineage>
        <taxon>Bacteria</taxon>
        <taxon>Bacillati</taxon>
        <taxon>Bacillota</taxon>
        <taxon>Clostridia</taxon>
        <taxon>Peptostreptococcales</taxon>
        <taxon>Natronincolaceae</taxon>
        <taxon>Anaerovirgula</taxon>
    </lineage>
</organism>
<keyword evidence="3" id="KW-1133">Transmembrane helix</keyword>
<dbReference type="AlphaFoldDB" id="A0A239KWK0"/>
<dbReference type="PANTHER" id="PTHR22550:SF5">
    <property type="entry name" value="LEUCINE ZIPPER PROTEIN 4"/>
    <property type="match status" value="1"/>
</dbReference>
<proteinExistence type="inferred from homology"/>
<evidence type="ECO:0000256" key="1">
    <source>
        <dbReference type="ARBA" id="ARBA00005278"/>
    </source>
</evidence>
<dbReference type="Pfam" id="PF03323">
    <property type="entry name" value="GerA"/>
    <property type="match status" value="1"/>
</dbReference>
<feature type="transmembrane region" description="Helical" evidence="3">
    <location>
        <begin position="366"/>
        <end position="387"/>
    </location>
</feature>
<keyword evidence="2 3" id="KW-0472">Membrane</keyword>
<dbReference type="GO" id="GO:0009847">
    <property type="term" value="P:spore germination"/>
    <property type="evidence" value="ECO:0007669"/>
    <property type="project" value="InterPro"/>
</dbReference>
<evidence type="ECO:0000313" key="4">
    <source>
        <dbReference type="EMBL" id="SNT22390.1"/>
    </source>
</evidence>
<evidence type="ECO:0000313" key="5">
    <source>
        <dbReference type="Proteomes" id="UP000198304"/>
    </source>
</evidence>
<sequence length="497" mass="55950">MYKRNRNKTQPKAGYKENQLSTSLKENLIRLEEAFSDCPDLIKRKIFLNKDRQGCFLYLNGIVDMDLVQRDFINPILSLKDDDLVDKDIIERIVAADIDCHHDLSSVIKDILSGFTILIIDGNPFAISCKLYKYEHRSIVEPEIEKNVRGPHEGFIEINDSNIAILRRKIKNTKLKFKVAKVGTVMNQTVTIAYIEDIANMDLLNKLYAKIEAINYDGMMAIGYIEQFITDFKLSPFPQYLATERPDKAVAALLEGRFVIMQEGTPVVLIAPISFFSFFQALDDYSTNWMFGTFIRAIRLLGALIAIFLPAIYIAITSFHYFMVPLDLLVPLAESRIKVPFPPIIEALILEITIEMLREASIRLPSYIGISIGVVGGLVIGQAAVAAGIVSDLFIIIVAVTAMASFIIPTYDMGLAVRFIRFIFMLLSAVFGIVGIVVASAVLIAHLVVLESLGQPYFQPVIPLKIRELKDTMIRAPIKFLRRRPDQGIPNNDKRGR</sequence>
<dbReference type="PANTHER" id="PTHR22550">
    <property type="entry name" value="SPORE GERMINATION PROTEIN"/>
    <property type="match status" value="1"/>
</dbReference>
<protein>
    <submittedName>
        <fullName evidence="4">Spore germination protein</fullName>
    </submittedName>
</protein>
<dbReference type="Proteomes" id="UP000198304">
    <property type="component" value="Unassembled WGS sequence"/>
</dbReference>
<dbReference type="EMBL" id="FZOJ01000056">
    <property type="protein sequence ID" value="SNT22390.1"/>
    <property type="molecule type" value="Genomic_DNA"/>
</dbReference>
<comment type="similarity">
    <text evidence="1">Belongs to the GerABKA family.</text>
</comment>
<dbReference type="RefSeq" id="WP_089285488.1">
    <property type="nucleotide sequence ID" value="NZ_FZOJ01000056.1"/>
</dbReference>